<sequence>MPYDLIIEIAEFCFDHFDFQTLVNVSLCCHAVHQALRKTLKQKTLVWNADEVLHFCLEVHHGHNDYDYEDMVSPAGRKQVKFLVFSDGFPENPCSCLTWGLKELFPRLMVTLSLQEDEELPDHWLINVCDIDSLSLCVEDSAITIDRLMYHQYDLGEIGGDEDASEWSTTSSTSSLSTDLQTLPVRLTGIYDSIDSETPRKSLQTFFQLAAQLCLTGTDRRDVKICETVEDVEWFLKQVSPLQDVFPR</sequence>
<comment type="caution">
    <text evidence="1">The sequence shown here is derived from an EMBL/GenBank/DDBJ whole genome shotgun (WGS) entry which is preliminary data.</text>
</comment>
<gene>
    <name evidence="1" type="ORF">QFC24_002986</name>
</gene>
<reference evidence="1" key="1">
    <citation type="submission" date="2023-04" db="EMBL/GenBank/DDBJ databases">
        <title>Draft Genome sequencing of Naganishia species isolated from polar environments using Oxford Nanopore Technology.</title>
        <authorList>
            <person name="Leo P."/>
            <person name="Venkateswaran K."/>
        </authorList>
    </citation>
    <scope>NUCLEOTIDE SEQUENCE</scope>
    <source>
        <strain evidence="1">DBVPG 5303</strain>
    </source>
</reference>
<accession>A0ACC2XMM6</accession>
<evidence type="ECO:0000313" key="2">
    <source>
        <dbReference type="Proteomes" id="UP001234202"/>
    </source>
</evidence>
<proteinExistence type="predicted"/>
<dbReference type="EMBL" id="JASBWV010000009">
    <property type="protein sequence ID" value="KAJ9124619.1"/>
    <property type="molecule type" value="Genomic_DNA"/>
</dbReference>
<keyword evidence="2" id="KW-1185">Reference proteome</keyword>
<dbReference type="Proteomes" id="UP001234202">
    <property type="component" value="Unassembled WGS sequence"/>
</dbReference>
<evidence type="ECO:0000313" key="1">
    <source>
        <dbReference type="EMBL" id="KAJ9124619.1"/>
    </source>
</evidence>
<protein>
    <submittedName>
        <fullName evidence="1">Uncharacterized protein</fullName>
    </submittedName>
</protein>
<name>A0ACC2XMM6_9TREE</name>
<organism evidence="1 2">
    <name type="scientific">Naganishia onofrii</name>
    <dbReference type="NCBI Taxonomy" id="1851511"/>
    <lineage>
        <taxon>Eukaryota</taxon>
        <taxon>Fungi</taxon>
        <taxon>Dikarya</taxon>
        <taxon>Basidiomycota</taxon>
        <taxon>Agaricomycotina</taxon>
        <taxon>Tremellomycetes</taxon>
        <taxon>Filobasidiales</taxon>
        <taxon>Filobasidiaceae</taxon>
        <taxon>Naganishia</taxon>
    </lineage>
</organism>